<proteinExistence type="predicted"/>
<gene>
    <name evidence="1" type="ORF">HMPREF0372_00018</name>
</gene>
<evidence type="ECO:0000313" key="1">
    <source>
        <dbReference type="EMBL" id="EHM55462.1"/>
    </source>
</evidence>
<dbReference type="Proteomes" id="UP000004459">
    <property type="component" value="Unassembled WGS sequence"/>
</dbReference>
<reference evidence="1 2" key="1">
    <citation type="submission" date="2011-08" db="EMBL/GenBank/DDBJ databases">
        <authorList>
            <person name="Weinstock G."/>
            <person name="Sodergren E."/>
            <person name="Clifton S."/>
            <person name="Fulton L."/>
            <person name="Fulton B."/>
            <person name="Courtney L."/>
            <person name="Fronick C."/>
            <person name="Harrison M."/>
            <person name="Strong C."/>
            <person name="Farmer C."/>
            <person name="Delahaunty K."/>
            <person name="Markovic C."/>
            <person name="Hall O."/>
            <person name="Minx P."/>
            <person name="Tomlinson C."/>
            <person name="Mitreva M."/>
            <person name="Hou S."/>
            <person name="Chen J."/>
            <person name="Wollam A."/>
            <person name="Pepin K.H."/>
            <person name="Johnson M."/>
            <person name="Bhonagiri V."/>
            <person name="Zhang X."/>
            <person name="Suruliraj S."/>
            <person name="Warren W."/>
            <person name="Chinwalla A."/>
            <person name="Mardis E.R."/>
            <person name="Wilson R.K."/>
        </authorList>
    </citation>
    <scope>NUCLEOTIDE SEQUENCE [LARGE SCALE GENOMIC DNA]</scope>
    <source>
        <strain evidence="1 2">ATCC 29863</strain>
    </source>
</reference>
<organism evidence="1 2">
    <name type="scientific">Flavonifractor plautii ATCC 29863</name>
    <dbReference type="NCBI Taxonomy" id="411475"/>
    <lineage>
        <taxon>Bacteria</taxon>
        <taxon>Bacillati</taxon>
        <taxon>Bacillota</taxon>
        <taxon>Clostridia</taxon>
        <taxon>Eubacteriales</taxon>
        <taxon>Oscillospiraceae</taxon>
        <taxon>Flavonifractor</taxon>
    </lineage>
</organism>
<name>G9YKK7_FLAPL</name>
<sequence>MGDEQRRPYHGDVKEQADKTPVCLGWLFQWRSPPGKRKKSGVRRS</sequence>
<comment type="caution">
    <text evidence="1">The sequence shown here is derived from an EMBL/GenBank/DDBJ whole genome shotgun (WGS) entry which is preliminary data.</text>
</comment>
<accession>G9YKK7</accession>
<protein>
    <submittedName>
        <fullName evidence="1">Uncharacterized protein</fullName>
    </submittedName>
</protein>
<dbReference type="PATRIC" id="fig|411475.3.peg.13"/>
<dbReference type="EMBL" id="AGCK01000003">
    <property type="protein sequence ID" value="EHM55462.1"/>
    <property type="molecule type" value="Genomic_DNA"/>
</dbReference>
<dbReference type="HOGENOM" id="CLU_3200116_0_0_9"/>
<evidence type="ECO:0000313" key="2">
    <source>
        <dbReference type="Proteomes" id="UP000004459"/>
    </source>
</evidence>
<dbReference type="AlphaFoldDB" id="G9YKK7"/>